<dbReference type="EMBL" id="UYJE01003498">
    <property type="protein sequence ID" value="VDI19788.1"/>
    <property type="molecule type" value="Genomic_DNA"/>
</dbReference>
<feature type="transmembrane region" description="Helical" evidence="8">
    <location>
        <begin position="218"/>
        <end position="239"/>
    </location>
</feature>
<evidence type="ECO:0000256" key="1">
    <source>
        <dbReference type="ARBA" id="ARBA00004141"/>
    </source>
</evidence>
<dbReference type="InterPro" id="IPR031155">
    <property type="entry name" value="DUR"/>
</dbReference>
<dbReference type="PANTHER" id="PTHR46154">
    <property type="match status" value="1"/>
</dbReference>
<dbReference type="GO" id="GO:0005886">
    <property type="term" value="C:plasma membrane"/>
    <property type="evidence" value="ECO:0007669"/>
    <property type="project" value="TreeGrafter"/>
</dbReference>
<feature type="transmembrane region" description="Helical" evidence="8">
    <location>
        <begin position="131"/>
        <end position="150"/>
    </location>
</feature>
<keyword evidence="3" id="KW-0813">Transport</keyword>
<name>A0A8B6DJZ8_MYTGA</name>
<evidence type="ECO:0000256" key="7">
    <source>
        <dbReference type="RuleBase" id="RU362091"/>
    </source>
</evidence>
<dbReference type="OrthoDB" id="10049971at2759"/>
<comment type="subcellular location">
    <subcellularLocation>
        <location evidence="1">Membrane</location>
        <topology evidence="1">Multi-pass membrane protein</topology>
    </subcellularLocation>
</comment>
<comment type="caution">
    <text evidence="9">The sequence shown here is derived from an EMBL/GenBank/DDBJ whole genome shotgun (WGS) entry which is preliminary data.</text>
</comment>
<feature type="transmembrane region" description="Helical" evidence="8">
    <location>
        <begin position="485"/>
        <end position="504"/>
    </location>
</feature>
<evidence type="ECO:0000256" key="8">
    <source>
        <dbReference type="SAM" id="Phobius"/>
    </source>
</evidence>
<feature type="transmembrane region" description="Helical" evidence="8">
    <location>
        <begin position="94"/>
        <end position="119"/>
    </location>
</feature>
<evidence type="ECO:0000256" key="5">
    <source>
        <dbReference type="ARBA" id="ARBA00022989"/>
    </source>
</evidence>
<feature type="transmembrane region" description="Helical" evidence="8">
    <location>
        <begin position="251"/>
        <end position="279"/>
    </location>
</feature>
<reference evidence="9" key="1">
    <citation type="submission" date="2018-11" db="EMBL/GenBank/DDBJ databases">
        <authorList>
            <person name="Alioto T."/>
            <person name="Alioto T."/>
        </authorList>
    </citation>
    <scope>NUCLEOTIDE SEQUENCE</scope>
</reference>
<evidence type="ECO:0000256" key="4">
    <source>
        <dbReference type="ARBA" id="ARBA00022692"/>
    </source>
</evidence>
<keyword evidence="5 8" id="KW-1133">Transmembrane helix</keyword>
<dbReference type="AlphaFoldDB" id="A0A8B6DJZ8"/>
<evidence type="ECO:0000256" key="2">
    <source>
        <dbReference type="ARBA" id="ARBA00006434"/>
    </source>
</evidence>
<comment type="similarity">
    <text evidence="2 7">Belongs to the sodium:solute symporter (SSF) (TC 2.A.21) family.</text>
</comment>
<keyword evidence="4 8" id="KW-0812">Transmembrane</keyword>
<dbReference type="InterPro" id="IPR001734">
    <property type="entry name" value="Na/solute_symporter"/>
</dbReference>
<keyword evidence="10" id="KW-1185">Reference proteome</keyword>
<evidence type="ECO:0000256" key="6">
    <source>
        <dbReference type="ARBA" id="ARBA00023136"/>
    </source>
</evidence>
<evidence type="ECO:0008006" key="11">
    <source>
        <dbReference type="Google" id="ProtNLM"/>
    </source>
</evidence>
<dbReference type="GO" id="GO:0015204">
    <property type="term" value="F:urea transmembrane transporter activity"/>
    <property type="evidence" value="ECO:0007669"/>
    <property type="project" value="InterPro"/>
</dbReference>
<keyword evidence="6 8" id="KW-0472">Membrane</keyword>
<feature type="transmembrane region" description="Helical" evidence="8">
    <location>
        <begin position="524"/>
        <end position="546"/>
    </location>
</feature>
<accession>A0A8B6DJZ8</accession>
<evidence type="ECO:0000313" key="9">
    <source>
        <dbReference type="EMBL" id="VDI19788.1"/>
    </source>
</evidence>
<dbReference type="InterPro" id="IPR038377">
    <property type="entry name" value="Na/Glc_symporter_sf"/>
</dbReference>
<dbReference type="Proteomes" id="UP000596742">
    <property type="component" value="Unassembled WGS sequence"/>
</dbReference>
<protein>
    <recommendedName>
        <fullName evidence="11">Urea-proton symporter DUR3</fullName>
    </recommendedName>
</protein>
<proteinExistence type="inferred from homology"/>
<feature type="transmembrane region" description="Helical" evidence="8">
    <location>
        <begin position="607"/>
        <end position="627"/>
    </location>
</feature>
<sequence length="738" mass="80533">MQKNVFDTAFDAGGKVSSGLTATTIVSQWTWAATLLQSATVASKYGISGPFWYAAGATIQILLFSIISAQLKIRAPGAKTFLQVIRARFDRKTHITFCVFGLLTNLIVTAMLMLGGAAVLTSLVKGLNVEFATVLVVAVIGTYTFIGGLGATFYVSYFNTALIYIIMLIIMQKVYNDPDNSSNPLGSKDIIYQFVGCSVGPAENLDNSYLTIMSKQGLMFGLINIVGNFGTVFVDQSYWQSSVAAKPKEGVFGFLLGGICWFAIPFAFASTTGLGYIALSAQQDSPLLDAASVDAGLIPPLIAQKLLGRPGEFLICVMLLMAVTSTGSAEVMAVTSILVYDVYQVYLKPFRMVLDSNTCILCGKARGRLAVLRDKCKCESMTNCIACKNDDKEISMCKRTIKPQYMCKTHGNFRIYVDYLLRLKNWCLMWTVLCIIPLTVLLKILTLHSKKVSLSWLYLFMGILIGSAVIPIILCMFWEKLTGPGMIAGGICGTVAALIAWLSVSSLYSGGLYDFINNTGKELPMLIGNITSICVGGLVCVLVSCFQSHKKGSGMCNETWELTRDIDSPLSPWTELYATDLGLKEATSLDCRPDLEHIKKTFRMSSVIAIVGGLGCLLLLIVVWPTTMIASGVLNNTEFNIWVTVGQVWAYLAALFIIVVPIITEGMDIVKTYNENTKVHSEISVDKRRSTMNIKNCVSETSKSKGKYKEKSTLAENDINVTADKIIDSDELNTVNLI</sequence>
<feature type="transmembrane region" description="Helical" evidence="8">
    <location>
        <begin position="51"/>
        <end position="73"/>
    </location>
</feature>
<dbReference type="CDD" id="cd11476">
    <property type="entry name" value="SLC5sbd_DUR3"/>
    <property type="match status" value="1"/>
</dbReference>
<feature type="transmembrane region" description="Helical" evidence="8">
    <location>
        <begin position="426"/>
        <end position="445"/>
    </location>
</feature>
<dbReference type="PANTHER" id="PTHR46154:SF4">
    <property type="entry name" value="UREA ACTIVE TRANSPORTER"/>
    <property type="match status" value="1"/>
</dbReference>
<dbReference type="Gene3D" id="1.20.1730.10">
    <property type="entry name" value="Sodium/glucose cotransporter"/>
    <property type="match status" value="1"/>
</dbReference>
<feature type="transmembrane region" description="Helical" evidence="8">
    <location>
        <begin position="457"/>
        <end position="478"/>
    </location>
</feature>
<dbReference type="Pfam" id="PF00474">
    <property type="entry name" value="SSF"/>
    <property type="match status" value="1"/>
</dbReference>
<evidence type="ECO:0000313" key="10">
    <source>
        <dbReference type="Proteomes" id="UP000596742"/>
    </source>
</evidence>
<feature type="transmembrane region" description="Helical" evidence="8">
    <location>
        <begin position="157"/>
        <end position="175"/>
    </location>
</feature>
<gene>
    <name evidence="9" type="ORF">MGAL_10B053582</name>
</gene>
<organism evidence="9 10">
    <name type="scientific">Mytilus galloprovincialis</name>
    <name type="common">Mediterranean mussel</name>
    <dbReference type="NCBI Taxonomy" id="29158"/>
    <lineage>
        <taxon>Eukaryota</taxon>
        <taxon>Metazoa</taxon>
        <taxon>Spiralia</taxon>
        <taxon>Lophotrochozoa</taxon>
        <taxon>Mollusca</taxon>
        <taxon>Bivalvia</taxon>
        <taxon>Autobranchia</taxon>
        <taxon>Pteriomorphia</taxon>
        <taxon>Mytilida</taxon>
        <taxon>Mytiloidea</taxon>
        <taxon>Mytilidae</taxon>
        <taxon>Mytilinae</taxon>
        <taxon>Mytilus</taxon>
    </lineage>
</organism>
<feature type="transmembrane region" description="Helical" evidence="8">
    <location>
        <begin position="313"/>
        <end position="343"/>
    </location>
</feature>
<dbReference type="PROSITE" id="PS50283">
    <property type="entry name" value="NA_SOLUT_SYMP_3"/>
    <property type="match status" value="1"/>
</dbReference>
<feature type="transmembrane region" description="Helical" evidence="8">
    <location>
        <begin position="639"/>
        <end position="663"/>
    </location>
</feature>
<evidence type="ECO:0000256" key="3">
    <source>
        <dbReference type="ARBA" id="ARBA00022448"/>
    </source>
</evidence>